<dbReference type="Pfam" id="PF10342">
    <property type="entry name" value="Kre9_KNH"/>
    <property type="match status" value="1"/>
</dbReference>
<dbReference type="Pfam" id="PF13385">
    <property type="entry name" value="Laminin_G_3"/>
    <property type="match status" value="1"/>
</dbReference>
<dbReference type="AlphaFoldDB" id="A0A381YKX0"/>
<dbReference type="EMBL" id="UINC01018379">
    <property type="protein sequence ID" value="SVA77153.1"/>
    <property type="molecule type" value="Genomic_DNA"/>
</dbReference>
<evidence type="ECO:0000313" key="3">
    <source>
        <dbReference type="EMBL" id="SVA77153.1"/>
    </source>
</evidence>
<accession>A0A381YKX0</accession>
<reference evidence="3" key="1">
    <citation type="submission" date="2018-05" db="EMBL/GenBank/DDBJ databases">
        <authorList>
            <person name="Lanie J.A."/>
            <person name="Ng W.-L."/>
            <person name="Kazmierczak K.M."/>
            <person name="Andrzejewski T.M."/>
            <person name="Davidsen T.M."/>
            <person name="Wayne K.J."/>
            <person name="Tettelin H."/>
            <person name="Glass J.I."/>
            <person name="Rusch D."/>
            <person name="Podicherti R."/>
            <person name="Tsui H.-C.T."/>
            <person name="Winkler M.E."/>
        </authorList>
    </citation>
    <scope>NUCLEOTIDE SEQUENCE</scope>
</reference>
<sequence>MLNRMNNFKYLFLFSFLLSSGTYDISSQNTGQLWGLRLNQEFSNLKDKRSAEYHLDVKNLISALTRSPLINKKERSDVLMDFPSPEGKFINFEMYESPVMPQYLSEKYPMIKTYTGRGLDNPNDRVSVTIKNNEIKGLILCRYGRIFIEPIPNKEGFYRISYSENQLDPLKKKNDCSGFDYDCMIIRTESENKQLRDRDFPYCVGEPEPCYTIGDTLVTFRYAAILTAEANNSVADGTVEGGLAWIAAMANQVNLVWVRELSFKLELIENNDMLIYTDANPTPELFTSHDMYTELPRVLIHLTEVIGPGGFGVSQDNLLWEYGAVFNTGYGGGLAYVPGSTSANLPSYAVHIHEIGHNLGSGHNCTSENGWRSSFGGTAMCNRGNTLPGSYGDQYSSHTIDIAIRYQQDMFSYNNYDYQRGWIREPTDNTVPGVMVPESGFFIPKETPFVLEGSAIDSDEDDLLTYSWEQNDASDISFSPPDFPPETGPLFCSIDASEEGKKRYFPYMESVLENNNFTANTEQLPFAEREINMRLLVRDNNLYSGAFNYKNVQFSVDEDAGPFRVTSQSENELWETGSTQTITWDVANTNDPNSVNSFFVDILLINDSWNNFDVVLAENVANDGAYTIIVPALPSFNDYRIMVKSSDNIFFDINNSSISIVNTHNAVVSIDTTTIQLTLPSDSILFYEREIGNIGDIGSILIYEPIIEINQSGDGFLSFDGVNDYVDLGANMLSGNGNFSISLWVRSQFSNQVIIQQRNGGFNGEYQLNFGANGQINFWTYRNGYQWTVTSTDFYNDNEWHNIVVVQDASINGGRMYIDGSEIGTNSNGTVYLDGGIHTYLGADMRDYLGYLSGEINDVHIFDGVLSEEEVNVLFNGGFGFNTTYDHDGFTSSEFLVASYPIILMQGDTLLDVSQNGHDGVLGGATWEGDLSPVPIWMSVQSESHWLGYGEFEPILVRTDPTGLEIDFEYTGKLIVTSNADSVPIEIPIIITIADDIQLVEISVPFQSNWNLIGLPVEVSDSNCNLIFPESIEGTLYSYDGTYQADTSLISGEGYWLRFVQDGFTTITGEPLDEITITLYQGWNLISGTSQISIIIDPDEIIIFGTLYGFELGYISSDEILPGRGYWIRASQDGEITLTSNTLARVAPQDYNLSGKANTLSINSSELYFGKDVSLEEQFSYSLPPKPPAGGFDVRFKDGWRLAKDYGEIEVMSPYNNSLIISYNVIIDAGEHMNWVLSSESNDYIIEGSGEIT</sequence>
<protein>
    <recommendedName>
        <fullName evidence="2">Yeast cell wall synthesis Kre9/Knh1-like N-terminal domain-containing protein</fullName>
    </recommendedName>
</protein>
<dbReference type="SUPFAM" id="SSF55486">
    <property type="entry name" value="Metalloproteases ('zincins'), catalytic domain"/>
    <property type="match status" value="1"/>
</dbReference>
<feature type="non-terminal residue" evidence="3">
    <location>
        <position position="1253"/>
    </location>
</feature>
<proteinExistence type="predicted"/>
<dbReference type="SUPFAM" id="SSF49899">
    <property type="entry name" value="Concanavalin A-like lectins/glucanases"/>
    <property type="match status" value="1"/>
</dbReference>
<feature type="domain" description="Yeast cell wall synthesis Kre9/Knh1-like N-terminal" evidence="2">
    <location>
        <begin position="569"/>
        <end position="648"/>
    </location>
</feature>
<organism evidence="3">
    <name type="scientific">marine metagenome</name>
    <dbReference type="NCBI Taxonomy" id="408172"/>
    <lineage>
        <taxon>unclassified sequences</taxon>
        <taxon>metagenomes</taxon>
        <taxon>ecological metagenomes</taxon>
    </lineage>
</organism>
<dbReference type="InterPro" id="IPR018466">
    <property type="entry name" value="Kre9/Knh1-like_N"/>
</dbReference>
<keyword evidence="1" id="KW-0732">Signal</keyword>
<dbReference type="Gene3D" id="2.60.120.200">
    <property type="match status" value="1"/>
</dbReference>
<evidence type="ECO:0000256" key="1">
    <source>
        <dbReference type="ARBA" id="ARBA00022729"/>
    </source>
</evidence>
<gene>
    <name evidence="3" type="ORF">METZ01_LOCUS130007</name>
</gene>
<name>A0A381YKX0_9ZZZZ</name>
<dbReference type="Pfam" id="PF13583">
    <property type="entry name" value="Reprolysin_4"/>
    <property type="match status" value="1"/>
</dbReference>
<dbReference type="InterPro" id="IPR013320">
    <property type="entry name" value="ConA-like_dom_sf"/>
</dbReference>
<evidence type="ECO:0000259" key="2">
    <source>
        <dbReference type="Pfam" id="PF10342"/>
    </source>
</evidence>